<dbReference type="AlphaFoldDB" id="A0A254TD64"/>
<dbReference type="InterPro" id="IPR003423">
    <property type="entry name" value="OMP_efflux"/>
</dbReference>
<keyword evidence="11" id="KW-1185">Reference proteome</keyword>
<dbReference type="PANTHER" id="PTHR30203">
    <property type="entry name" value="OUTER MEMBRANE CATION EFFLUX PROTEIN"/>
    <property type="match status" value="1"/>
</dbReference>
<evidence type="ECO:0000256" key="9">
    <source>
        <dbReference type="RuleBase" id="RU362097"/>
    </source>
</evidence>
<sequence>MTPLHFTRRATLMAMPAAAAIALAGCASFDGTIPAQSTLHDANRLAASEALDRHAVSPANWPSARWWQRYGDPQLDQLVTEALADHPSLAIAEARVRQAAAQGGIADAARSPQIAASARNIRQRYSEHGTVPRPLAGSWNVFNEATLNFSHEFDFWGRNQAAVDAALGQLRANEVESQSARLVLASGVVQTYFRLAQAYRQLDLAMQVLKQREELLRLTRQRVEVGIDSDIDLKQAESAIPSARQQIAAGQEAIALIRNQLAAMLGKGPDRGLALERPALALERAAGVPSTVPAELIGRRPDLVAQRWRVEAASRNIAEARARFYPNVSLVAFAGLQSIGLGEFLHAGSRIAGAGPAVSLPVFDGGRLRGNLGARHAEYDLAVEQYNQTLVDALQDVVNQLTSMQWLEEQRGQQAEAVRVAEGAHVLAMQRFRAGLGTYLQVLIAESQVHSQKKLLIDLDARAMQLDAHLIRALGGGALDA</sequence>
<dbReference type="GO" id="GO:0005886">
    <property type="term" value="C:plasma membrane"/>
    <property type="evidence" value="ECO:0007669"/>
    <property type="project" value="UniProtKB-SubCell"/>
</dbReference>
<keyword evidence="4 9" id="KW-0812">Transmembrane</keyword>
<keyword evidence="3 9" id="KW-1134">Transmembrane beta strand</keyword>
<dbReference type="Gene3D" id="1.20.1600.10">
    <property type="entry name" value="Outer membrane efflux proteins (OEP)"/>
    <property type="match status" value="1"/>
</dbReference>
<keyword evidence="8 9" id="KW-0449">Lipoprotein</keyword>
<dbReference type="NCBIfam" id="TIGR01845">
    <property type="entry name" value="outer_NodT"/>
    <property type="match status" value="1"/>
</dbReference>
<keyword evidence="7 9" id="KW-0564">Palmitate</keyword>
<organism evidence="10 11">
    <name type="scientific">Noviherbaspirillum denitrificans</name>
    <dbReference type="NCBI Taxonomy" id="1968433"/>
    <lineage>
        <taxon>Bacteria</taxon>
        <taxon>Pseudomonadati</taxon>
        <taxon>Pseudomonadota</taxon>
        <taxon>Betaproteobacteria</taxon>
        <taxon>Burkholderiales</taxon>
        <taxon>Oxalobacteraceae</taxon>
        <taxon>Noviherbaspirillum</taxon>
    </lineage>
</organism>
<evidence type="ECO:0000256" key="8">
    <source>
        <dbReference type="ARBA" id="ARBA00023288"/>
    </source>
</evidence>
<evidence type="ECO:0000256" key="6">
    <source>
        <dbReference type="ARBA" id="ARBA00023136"/>
    </source>
</evidence>
<dbReference type="PANTHER" id="PTHR30203:SF20">
    <property type="entry name" value="MULTIDRUG RESISTANCE OUTER MEMBRANE PROTEIN MDTP-RELATED"/>
    <property type="match status" value="1"/>
</dbReference>
<feature type="signal peptide" evidence="9">
    <location>
        <begin position="1"/>
        <end position="19"/>
    </location>
</feature>
<dbReference type="EMBL" id="LSTO01000001">
    <property type="protein sequence ID" value="OWW20554.1"/>
    <property type="molecule type" value="Genomic_DNA"/>
</dbReference>
<name>A0A254TD64_9BURK</name>
<feature type="chain" id="PRO_5011818754" evidence="9">
    <location>
        <begin position="20"/>
        <end position="481"/>
    </location>
</feature>
<comment type="subcellular location">
    <subcellularLocation>
        <location evidence="9">Cell membrane</location>
        <topology evidence="9">Lipid-anchor</topology>
    </subcellularLocation>
    <subcellularLocation>
        <location evidence="1">Membrane</location>
    </subcellularLocation>
</comment>
<dbReference type="RefSeq" id="WP_234814872.1">
    <property type="nucleotide sequence ID" value="NZ_LSTO01000001.1"/>
</dbReference>
<protein>
    <submittedName>
        <fullName evidence="10">Fusaric acid resistance protein</fullName>
    </submittedName>
</protein>
<evidence type="ECO:0000256" key="3">
    <source>
        <dbReference type="ARBA" id="ARBA00022452"/>
    </source>
</evidence>
<keyword evidence="5 9" id="KW-0732">Signal</keyword>
<evidence type="ECO:0000313" key="10">
    <source>
        <dbReference type="EMBL" id="OWW20554.1"/>
    </source>
</evidence>
<gene>
    <name evidence="10" type="ORF">AYR66_14700</name>
</gene>
<dbReference type="GO" id="GO:0015562">
    <property type="term" value="F:efflux transmembrane transporter activity"/>
    <property type="evidence" value="ECO:0007669"/>
    <property type="project" value="InterPro"/>
</dbReference>
<comment type="caution">
    <text evidence="10">The sequence shown here is derived from an EMBL/GenBank/DDBJ whole genome shotgun (WGS) entry which is preliminary data.</text>
</comment>
<reference evidence="10 11" key="1">
    <citation type="submission" date="2016-02" db="EMBL/GenBank/DDBJ databases">
        <authorList>
            <person name="Wen L."/>
            <person name="He K."/>
            <person name="Yang H."/>
        </authorList>
    </citation>
    <scope>NUCLEOTIDE SEQUENCE [LARGE SCALE GENOMIC DNA]</scope>
    <source>
        <strain evidence="10 11">TSA40</strain>
    </source>
</reference>
<evidence type="ECO:0000313" key="11">
    <source>
        <dbReference type="Proteomes" id="UP000197535"/>
    </source>
</evidence>
<dbReference type="SUPFAM" id="SSF56954">
    <property type="entry name" value="Outer membrane efflux proteins (OEP)"/>
    <property type="match status" value="1"/>
</dbReference>
<dbReference type="Proteomes" id="UP000197535">
    <property type="component" value="Unassembled WGS sequence"/>
</dbReference>
<accession>A0A254TD64</accession>
<evidence type="ECO:0000256" key="5">
    <source>
        <dbReference type="ARBA" id="ARBA00022729"/>
    </source>
</evidence>
<evidence type="ECO:0000256" key="4">
    <source>
        <dbReference type="ARBA" id="ARBA00022692"/>
    </source>
</evidence>
<dbReference type="Pfam" id="PF02321">
    <property type="entry name" value="OEP"/>
    <property type="match status" value="2"/>
</dbReference>
<evidence type="ECO:0000256" key="7">
    <source>
        <dbReference type="ARBA" id="ARBA00023139"/>
    </source>
</evidence>
<evidence type="ECO:0000256" key="2">
    <source>
        <dbReference type="ARBA" id="ARBA00007613"/>
    </source>
</evidence>
<comment type="similarity">
    <text evidence="2 9">Belongs to the outer membrane factor (OMF) (TC 1.B.17) family.</text>
</comment>
<dbReference type="InterPro" id="IPR010131">
    <property type="entry name" value="MdtP/NodT-like"/>
</dbReference>
<evidence type="ECO:0000256" key="1">
    <source>
        <dbReference type="ARBA" id="ARBA00004370"/>
    </source>
</evidence>
<keyword evidence="6 9" id="KW-0472">Membrane</keyword>
<proteinExistence type="inferred from homology"/>
<dbReference type="Gene3D" id="2.20.200.10">
    <property type="entry name" value="Outer membrane efflux proteins (OEP)"/>
    <property type="match status" value="1"/>
</dbReference>